<reference evidence="2" key="1">
    <citation type="submission" date="2020-01" db="EMBL/GenBank/DDBJ databases">
        <title>Development of genomics and gene disruption for Polysphondylium violaceum indicates a role for the polyketide synthase stlB in stalk morphogenesis.</title>
        <authorList>
            <person name="Narita B."/>
            <person name="Kawabe Y."/>
            <person name="Kin K."/>
            <person name="Saito T."/>
            <person name="Gibbs R."/>
            <person name="Kuspa A."/>
            <person name="Muzny D."/>
            <person name="Queller D."/>
            <person name="Richards S."/>
            <person name="Strassman J."/>
            <person name="Sucgang R."/>
            <person name="Worley K."/>
            <person name="Schaap P."/>
        </authorList>
    </citation>
    <scope>NUCLEOTIDE SEQUENCE</scope>
    <source>
        <strain evidence="2">QSvi11</strain>
    </source>
</reference>
<keyword evidence="1" id="KW-0732">Signal</keyword>
<dbReference type="Proteomes" id="UP000695562">
    <property type="component" value="Unassembled WGS sequence"/>
</dbReference>
<dbReference type="PANTHER" id="PTHR37916:SF2">
    <property type="entry name" value="CHITIN-BINDING TYPE-4 DOMAIN-CONTAINING PROTEIN"/>
    <property type="match status" value="1"/>
</dbReference>
<proteinExistence type="predicted"/>
<evidence type="ECO:0000313" key="2">
    <source>
        <dbReference type="EMBL" id="KAF2071243.1"/>
    </source>
</evidence>
<evidence type="ECO:0000313" key="3">
    <source>
        <dbReference type="Proteomes" id="UP000695562"/>
    </source>
</evidence>
<keyword evidence="3" id="KW-1185">Reference proteome</keyword>
<dbReference type="OrthoDB" id="10254111at2759"/>
<dbReference type="AlphaFoldDB" id="A0A8J4PPR2"/>
<organism evidence="2 3">
    <name type="scientific">Polysphondylium violaceum</name>
    <dbReference type="NCBI Taxonomy" id="133409"/>
    <lineage>
        <taxon>Eukaryota</taxon>
        <taxon>Amoebozoa</taxon>
        <taxon>Evosea</taxon>
        <taxon>Eumycetozoa</taxon>
        <taxon>Dictyostelia</taxon>
        <taxon>Dictyosteliales</taxon>
        <taxon>Dictyosteliaceae</taxon>
        <taxon>Polysphondylium</taxon>
    </lineage>
</organism>
<gene>
    <name evidence="2" type="ORF">CYY_007445</name>
</gene>
<evidence type="ECO:0000256" key="1">
    <source>
        <dbReference type="SAM" id="SignalP"/>
    </source>
</evidence>
<accession>A0A8J4PPR2</accession>
<feature type="signal peptide" evidence="1">
    <location>
        <begin position="1"/>
        <end position="19"/>
    </location>
</feature>
<name>A0A8J4PPR2_9MYCE</name>
<feature type="chain" id="PRO_5035296311" description="F5/8 type C domain-containing protein" evidence="1">
    <location>
        <begin position="20"/>
        <end position="163"/>
    </location>
</feature>
<protein>
    <recommendedName>
        <fullName evidence="4">F5/8 type C domain-containing protein</fullName>
    </recommendedName>
</protein>
<evidence type="ECO:0008006" key="4">
    <source>
        <dbReference type="Google" id="ProtNLM"/>
    </source>
</evidence>
<dbReference type="PANTHER" id="PTHR37916">
    <property type="entry name" value="CHITIN-BINDING TYPE-4 DOMAIN-CONTAINING PROTEIN"/>
    <property type="match status" value="1"/>
</dbReference>
<dbReference type="EMBL" id="AJWJ01000397">
    <property type="protein sequence ID" value="KAF2071243.1"/>
    <property type="molecule type" value="Genomic_DNA"/>
</dbReference>
<sequence>MKVVNSIFVFLLLVGIAYSHLCLFSPQQRGSGPPLITGPGSDDCFNPVRQSNACGSKNAGAVVATLGVNSYYSVHFQQNFNHWMKSNPGFMDISLSYDGQTFKQLEVIPDFNAFDMWTQTNFTIPILVPSTPCDSCVIRVRYVPNNPLEPPMGFVQCADVQIA</sequence>
<comment type="caution">
    <text evidence="2">The sequence shown here is derived from an EMBL/GenBank/DDBJ whole genome shotgun (WGS) entry which is preliminary data.</text>
</comment>